<dbReference type="InterPro" id="IPR051873">
    <property type="entry name" value="KNR4/SMI1_regulator"/>
</dbReference>
<dbReference type="Proteomes" id="UP000515512">
    <property type="component" value="Chromosome"/>
</dbReference>
<dbReference type="PANTHER" id="PTHR47432">
    <property type="entry name" value="CELL WALL ASSEMBLY REGULATOR SMI1"/>
    <property type="match status" value="1"/>
</dbReference>
<dbReference type="SUPFAM" id="SSF160631">
    <property type="entry name" value="SMI1/KNR4-like"/>
    <property type="match status" value="1"/>
</dbReference>
<evidence type="ECO:0000313" key="2">
    <source>
        <dbReference type="EMBL" id="QLY28413.1"/>
    </source>
</evidence>
<dbReference type="EMBL" id="CP059399">
    <property type="protein sequence ID" value="QLY28413.1"/>
    <property type="molecule type" value="Genomic_DNA"/>
</dbReference>
<keyword evidence="3" id="KW-1185">Reference proteome</keyword>
<dbReference type="AlphaFoldDB" id="A0A7D6V7W3"/>
<accession>A0A7D6V7W3</accession>
<name>A0A7D6V7W3_9NOCA</name>
<gene>
    <name evidence="2" type="ORF">H0264_23945</name>
</gene>
<dbReference type="KEGG" id="nhu:H0264_23945"/>
<dbReference type="RefSeq" id="WP_181579620.1">
    <property type="nucleotide sequence ID" value="NZ_CP059399.1"/>
</dbReference>
<feature type="domain" description="Knr4/Smi1-like" evidence="1">
    <location>
        <begin position="24"/>
        <end position="162"/>
    </location>
</feature>
<protein>
    <submittedName>
        <fullName evidence="2">SMI1/KNR4 family protein</fullName>
    </submittedName>
</protein>
<organism evidence="2 3">
    <name type="scientific">Nocardia huaxiensis</name>
    <dbReference type="NCBI Taxonomy" id="2755382"/>
    <lineage>
        <taxon>Bacteria</taxon>
        <taxon>Bacillati</taxon>
        <taxon>Actinomycetota</taxon>
        <taxon>Actinomycetes</taxon>
        <taxon>Mycobacteriales</taxon>
        <taxon>Nocardiaceae</taxon>
        <taxon>Nocardia</taxon>
    </lineage>
</organism>
<dbReference type="PANTHER" id="PTHR47432:SF1">
    <property type="entry name" value="CELL WALL ASSEMBLY REGULATOR SMI1"/>
    <property type="match status" value="1"/>
</dbReference>
<proteinExistence type="predicted"/>
<dbReference type="InterPro" id="IPR037883">
    <property type="entry name" value="Knr4/Smi1-like_sf"/>
</dbReference>
<evidence type="ECO:0000313" key="3">
    <source>
        <dbReference type="Proteomes" id="UP000515512"/>
    </source>
</evidence>
<sequence>MTMGRILAFYEQHSPGKRAHFQSPATAADFEVFRTAFGEPFPVQLLPIYSVCNGTGRDGDFFGHRLLSVEEMIDERRLWNSIIEESDDPDEEYHDVIESVSPTRVKAHYWHPGWVSFTADWGGNGFAVDFAPEPAGVPGQVINYGADDDWRGVIAGSVDEFLGVLVGYLERGAFTVDPTYGTVDLGTDGACLTSELMP</sequence>
<dbReference type="Pfam" id="PF09346">
    <property type="entry name" value="SMI1_KNR4"/>
    <property type="match status" value="1"/>
</dbReference>
<dbReference type="InterPro" id="IPR018958">
    <property type="entry name" value="Knr4/Smi1-like_dom"/>
</dbReference>
<reference evidence="2 3" key="1">
    <citation type="submission" date="2020-07" db="EMBL/GenBank/DDBJ databases">
        <authorList>
            <person name="Zhuang K."/>
            <person name="Ran Y."/>
        </authorList>
    </citation>
    <scope>NUCLEOTIDE SEQUENCE [LARGE SCALE GENOMIC DNA]</scope>
    <source>
        <strain evidence="2 3">WCH-YHL-001</strain>
    </source>
</reference>
<evidence type="ECO:0000259" key="1">
    <source>
        <dbReference type="Pfam" id="PF09346"/>
    </source>
</evidence>